<evidence type="ECO:0000256" key="10">
    <source>
        <dbReference type="ARBA" id="ARBA00023136"/>
    </source>
</evidence>
<evidence type="ECO:0000256" key="11">
    <source>
        <dbReference type="PIRSR" id="PIRSR601834-1"/>
    </source>
</evidence>
<evidence type="ECO:0000256" key="4">
    <source>
        <dbReference type="ARBA" id="ARBA00022630"/>
    </source>
</evidence>
<dbReference type="Pfam" id="PF00970">
    <property type="entry name" value="FAD_binding_6"/>
    <property type="match status" value="1"/>
</dbReference>
<keyword evidence="6 11" id="KW-0274">FAD</keyword>
<dbReference type="PRINTS" id="PR00371">
    <property type="entry name" value="FPNCR"/>
</dbReference>
<dbReference type="PRINTS" id="PR00406">
    <property type="entry name" value="CYTB5RDTASE"/>
</dbReference>
<keyword evidence="4 11" id="KW-0285">Flavoprotein</keyword>
<feature type="binding site" evidence="11">
    <location>
        <position position="124"/>
    </location>
    <ligand>
        <name>FAD</name>
        <dbReference type="ChEBI" id="CHEBI:57692"/>
    </ligand>
</feature>
<feature type="binding site" evidence="11">
    <location>
        <position position="141"/>
    </location>
    <ligand>
        <name>FAD</name>
        <dbReference type="ChEBI" id="CHEBI:57692"/>
    </ligand>
</feature>
<dbReference type="InterPro" id="IPR001433">
    <property type="entry name" value="OxRdtase_FAD/NAD-bd"/>
</dbReference>
<dbReference type="CDD" id="cd06183">
    <property type="entry name" value="cyt_b5_reduct_like"/>
    <property type="match status" value="1"/>
</dbReference>
<sequence length="312" mass="35008">MTDVLTGQKNLLDEPLHGIYIPTGLFFAGISITVYMSGENRILYSLPVLFSFLAYRAYAAYSRRRSVYPDRWSPLELEDKTIVSKNTAIYRFKLKTSIETLDLPPGYHLLARAVIDGVEEVRPYHPISPRYAPGYFDLMVKSYSDGRVSKYFAGLEPGKTVDFTGPVGKLHYYCNNSKAIGLVAGGSGITPILQVLNEVVTTPEDVTKVSLIYANETENDILLKDELDELAEKYPHFEVNYVVNRPTGNWKGFRGYVSQEMLQKCLPAPAVDNRLFICGPSGMNDLVLELANKIGWRFSGEESDGNDQVFVF</sequence>
<dbReference type="EC" id="1.6.2.2" evidence="12"/>
<dbReference type="InterPro" id="IPR017938">
    <property type="entry name" value="Riboflavin_synthase-like_b-brl"/>
</dbReference>
<feature type="domain" description="FAD-binding FR-type" evidence="14">
    <location>
        <begin position="70"/>
        <end position="173"/>
    </location>
</feature>
<keyword evidence="10 13" id="KW-0472">Membrane</keyword>
<dbReference type="InterPro" id="IPR001709">
    <property type="entry name" value="Flavoprot_Pyr_Nucl_cyt_Rdtase"/>
</dbReference>
<feature type="binding site" evidence="11">
    <location>
        <position position="190"/>
    </location>
    <ligand>
        <name>FAD</name>
        <dbReference type="ChEBI" id="CHEBI:57692"/>
    </ligand>
</feature>
<dbReference type="Pfam" id="PF00175">
    <property type="entry name" value="NAD_binding_1"/>
    <property type="match status" value="1"/>
</dbReference>
<protein>
    <recommendedName>
        <fullName evidence="12">NADH-cytochrome b5 reductase</fullName>
        <ecNumber evidence="12">1.6.2.2</ecNumber>
    </recommendedName>
</protein>
<feature type="transmembrane region" description="Helical" evidence="13">
    <location>
        <begin position="18"/>
        <end position="36"/>
    </location>
</feature>
<keyword evidence="7 13" id="KW-1133">Transmembrane helix</keyword>
<feature type="binding site" evidence="11">
    <location>
        <position position="123"/>
    </location>
    <ligand>
        <name>FAD</name>
        <dbReference type="ChEBI" id="CHEBI:57692"/>
    </ligand>
</feature>
<reference evidence="15 16" key="1">
    <citation type="submission" date="2016-08" db="EMBL/GenBank/DDBJ databases">
        <title>Draft genome sequence of allopolyploid Zygosaccharomyces rouxii.</title>
        <authorList>
            <person name="Watanabe J."/>
            <person name="Uehara K."/>
            <person name="Mogi Y."/>
            <person name="Tsukioka Y."/>
        </authorList>
    </citation>
    <scope>NUCLEOTIDE SEQUENCE [LARGE SCALE GENOMIC DNA]</scope>
    <source>
        <strain evidence="15 16">NBRC 110957</strain>
    </source>
</reference>
<comment type="cofactor">
    <cofactor evidence="1 11 12">
        <name>FAD</name>
        <dbReference type="ChEBI" id="CHEBI:57692"/>
    </cofactor>
</comment>
<dbReference type="InterPro" id="IPR008333">
    <property type="entry name" value="Cbr1-like_FAD-bd_dom"/>
</dbReference>
<dbReference type="EMBL" id="BDGX01000052">
    <property type="protein sequence ID" value="GAV56085.1"/>
    <property type="molecule type" value="Genomic_DNA"/>
</dbReference>
<dbReference type="GO" id="GO:0090524">
    <property type="term" value="F:cytochrome-b5 reductase activity, acting on NADH"/>
    <property type="evidence" value="ECO:0007669"/>
    <property type="project" value="UniProtKB-EC"/>
</dbReference>
<feature type="transmembrane region" description="Helical" evidence="13">
    <location>
        <begin position="42"/>
        <end position="61"/>
    </location>
</feature>
<comment type="caution">
    <text evidence="15">The sequence shown here is derived from an EMBL/GenBank/DDBJ whole genome shotgun (WGS) entry which is preliminary data.</text>
</comment>
<evidence type="ECO:0000256" key="9">
    <source>
        <dbReference type="ARBA" id="ARBA00023027"/>
    </source>
</evidence>
<dbReference type="FunFam" id="2.40.30.10:FF:000069">
    <property type="entry name" value="NADH-cytochrome b5 reductase"/>
    <property type="match status" value="1"/>
</dbReference>
<gene>
    <name evidence="15" type="ORF">ZYGR_0AZ02570</name>
</gene>
<evidence type="ECO:0000256" key="3">
    <source>
        <dbReference type="ARBA" id="ARBA00006105"/>
    </source>
</evidence>
<dbReference type="SUPFAM" id="SSF52343">
    <property type="entry name" value="Ferredoxin reductase-like, C-terminal NADP-linked domain"/>
    <property type="match status" value="1"/>
</dbReference>
<dbReference type="PANTHER" id="PTHR19370">
    <property type="entry name" value="NADH-CYTOCHROME B5 REDUCTASE"/>
    <property type="match status" value="1"/>
</dbReference>
<comment type="catalytic activity">
    <reaction evidence="12">
        <text>2 Fe(III)-[cytochrome b5] + NADH = 2 Fe(II)-[cytochrome b5] + NAD(+) + H(+)</text>
        <dbReference type="Rhea" id="RHEA:46680"/>
        <dbReference type="Rhea" id="RHEA-COMP:10438"/>
        <dbReference type="Rhea" id="RHEA-COMP:10439"/>
        <dbReference type="ChEBI" id="CHEBI:15378"/>
        <dbReference type="ChEBI" id="CHEBI:29033"/>
        <dbReference type="ChEBI" id="CHEBI:29034"/>
        <dbReference type="ChEBI" id="CHEBI:57540"/>
        <dbReference type="ChEBI" id="CHEBI:57945"/>
        <dbReference type="EC" id="1.6.2.2"/>
    </reaction>
</comment>
<dbReference type="InterPro" id="IPR039261">
    <property type="entry name" value="FNR_nucleotide-bd"/>
</dbReference>
<proteinExistence type="inferred from homology"/>
<accession>A0A1Q3AKA9</accession>
<dbReference type="GO" id="GO:0016020">
    <property type="term" value="C:membrane"/>
    <property type="evidence" value="ECO:0007669"/>
    <property type="project" value="UniProtKB-SubCell"/>
</dbReference>
<evidence type="ECO:0000313" key="15">
    <source>
        <dbReference type="EMBL" id="GAV56085.1"/>
    </source>
</evidence>
<keyword evidence="8 12" id="KW-0560">Oxidoreductase</keyword>
<evidence type="ECO:0000256" key="2">
    <source>
        <dbReference type="ARBA" id="ARBA00004370"/>
    </source>
</evidence>
<evidence type="ECO:0000256" key="1">
    <source>
        <dbReference type="ARBA" id="ARBA00001974"/>
    </source>
</evidence>
<comment type="subcellular location">
    <subcellularLocation>
        <location evidence="2">Membrane</location>
    </subcellularLocation>
</comment>
<dbReference type="PROSITE" id="PS51384">
    <property type="entry name" value="FAD_FR"/>
    <property type="match status" value="1"/>
</dbReference>
<dbReference type="Gene3D" id="2.40.30.10">
    <property type="entry name" value="Translation factors"/>
    <property type="match status" value="1"/>
</dbReference>
<keyword evidence="9 12" id="KW-0520">NAD</keyword>
<evidence type="ECO:0000256" key="8">
    <source>
        <dbReference type="ARBA" id="ARBA00023002"/>
    </source>
</evidence>
<comment type="similarity">
    <text evidence="3 12">Belongs to the flavoprotein pyridine nucleotide cytochrome reductase family.</text>
</comment>
<evidence type="ECO:0000259" key="14">
    <source>
        <dbReference type="PROSITE" id="PS51384"/>
    </source>
</evidence>
<feature type="binding site" evidence="11">
    <location>
        <position position="122"/>
    </location>
    <ligand>
        <name>FAD</name>
        <dbReference type="ChEBI" id="CHEBI:57692"/>
    </ligand>
</feature>
<dbReference type="OrthoDB" id="432685at2759"/>
<name>A0A1Q3AKA9_ZYGRO</name>
<dbReference type="AlphaFoldDB" id="A0A1Q3AKA9"/>
<evidence type="ECO:0000256" key="13">
    <source>
        <dbReference type="SAM" id="Phobius"/>
    </source>
</evidence>
<dbReference type="Gene3D" id="3.40.50.80">
    <property type="entry name" value="Nucleotide-binding domain of ferredoxin-NADP reductase (FNR) module"/>
    <property type="match status" value="1"/>
</dbReference>
<feature type="binding site" evidence="11">
    <location>
        <position position="149"/>
    </location>
    <ligand>
        <name>FAD</name>
        <dbReference type="ChEBI" id="CHEBI:57692"/>
    </ligand>
</feature>
<evidence type="ECO:0000256" key="7">
    <source>
        <dbReference type="ARBA" id="ARBA00022989"/>
    </source>
</evidence>
<evidence type="ECO:0000256" key="6">
    <source>
        <dbReference type="ARBA" id="ARBA00022827"/>
    </source>
</evidence>
<dbReference type="SUPFAM" id="SSF63380">
    <property type="entry name" value="Riboflavin synthase domain-like"/>
    <property type="match status" value="1"/>
</dbReference>
<feature type="binding site" evidence="11">
    <location>
        <position position="148"/>
    </location>
    <ligand>
        <name>FAD</name>
        <dbReference type="ChEBI" id="CHEBI:57692"/>
    </ligand>
</feature>
<dbReference type="Proteomes" id="UP000187013">
    <property type="component" value="Unassembled WGS sequence"/>
</dbReference>
<evidence type="ECO:0000313" key="16">
    <source>
        <dbReference type="Proteomes" id="UP000187013"/>
    </source>
</evidence>
<dbReference type="FunFam" id="3.40.50.80:FF:000009">
    <property type="entry name" value="NADH-cytochrome b5 reductase"/>
    <property type="match status" value="1"/>
</dbReference>
<evidence type="ECO:0000256" key="5">
    <source>
        <dbReference type="ARBA" id="ARBA00022692"/>
    </source>
</evidence>
<evidence type="ECO:0000256" key="12">
    <source>
        <dbReference type="RuleBase" id="RU361226"/>
    </source>
</evidence>
<dbReference type="InterPro" id="IPR001834">
    <property type="entry name" value="CBR-like"/>
</dbReference>
<dbReference type="InterPro" id="IPR017927">
    <property type="entry name" value="FAD-bd_FR_type"/>
</dbReference>
<organism evidence="15 16">
    <name type="scientific">Zygosaccharomyces rouxii</name>
    <dbReference type="NCBI Taxonomy" id="4956"/>
    <lineage>
        <taxon>Eukaryota</taxon>
        <taxon>Fungi</taxon>
        <taxon>Dikarya</taxon>
        <taxon>Ascomycota</taxon>
        <taxon>Saccharomycotina</taxon>
        <taxon>Saccharomycetes</taxon>
        <taxon>Saccharomycetales</taxon>
        <taxon>Saccharomycetaceae</taxon>
        <taxon>Zygosaccharomyces</taxon>
    </lineage>
</organism>
<dbReference type="PANTHER" id="PTHR19370:SF143">
    <property type="entry name" value="PLASMA MEMBRANE-ASSOCIATED COENZYME Q6 REDUCTASE PGA3"/>
    <property type="match status" value="1"/>
</dbReference>
<dbReference type="GO" id="GO:0006696">
    <property type="term" value="P:ergosterol biosynthetic process"/>
    <property type="evidence" value="ECO:0007669"/>
    <property type="project" value="TreeGrafter"/>
</dbReference>
<keyword evidence="5 13" id="KW-0812">Transmembrane</keyword>